<comment type="similarity">
    <text evidence="4 15">Belongs to the purine/pyrimidine phosphoribosyltransferase family.</text>
</comment>
<dbReference type="Pfam" id="PF00156">
    <property type="entry name" value="Pribosyltran"/>
    <property type="match status" value="1"/>
</dbReference>
<dbReference type="Proteomes" id="UP000199060">
    <property type="component" value="Unassembled WGS sequence"/>
</dbReference>
<feature type="domain" description="Phosphoribosyltransferase" evidence="16">
    <location>
        <begin position="17"/>
        <end position="162"/>
    </location>
</feature>
<evidence type="ECO:0000256" key="8">
    <source>
        <dbReference type="ARBA" id="ARBA00022679"/>
    </source>
</evidence>
<evidence type="ECO:0000256" key="4">
    <source>
        <dbReference type="ARBA" id="ARBA00008391"/>
    </source>
</evidence>
<evidence type="ECO:0000256" key="3">
    <source>
        <dbReference type="ARBA" id="ARBA00004669"/>
    </source>
</evidence>
<dbReference type="PANTHER" id="PTHR43340:SF1">
    <property type="entry name" value="HYPOXANTHINE PHOSPHORIBOSYLTRANSFERASE"/>
    <property type="match status" value="1"/>
</dbReference>
<dbReference type="InterPro" id="IPR050408">
    <property type="entry name" value="HGPRT"/>
</dbReference>
<dbReference type="GO" id="GO:0006178">
    <property type="term" value="P:guanine salvage"/>
    <property type="evidence" value="ECO:0007669"/>
    <property type="project" value="TreeGrafter"/>
</dbReference>
<evidence type="ECO:0000256" key="15">
    <source>
        <dbReference type="RuleBase" id="RU364099"/>
    </source>
</evidence>
<keyword evidence="7 15" id="KW-0328">Glycosyltransferase</keyword>
<comment type="catalytic activity">
    <reaction evidence="14">
        <text>IMP + diphosphate = hypoxanthine + 5-phospho-alpha-D-ribose 1-diphosphate</text>
        <dbReference type="Rhea" id="RHEA:17973"/>
        <dbReference type="ChEBI" id="CHEBI:17368"/>
        <dbReference type="ChEBI" id="CHEBI:33019"/>
        <dbReference type="ChEBI" id="CHEBI:58017"/>
        <dbReference type="ChEBI" id="CHEBI:58053"/>
        <dbReference type="EC" id="2.4.2.8"/>
    </reaction>
    <physiologicalReaction direction="right-to-left" evidence="14">
        <dbReference type="Rhea" id="RHEA:17975"/>
    </physiologicalReaction>
</comment>
<dbReference type="InterPro" id="IPR005904">
    <property type="entry name" value="Hxn_phspho_trans"/>
</dbReference>
<evidence type="ECO:0000256" key="9">
    <source>
        <dbReference type="ARBA" id="ARBA00022723"/>
    </source>
</evidence>
<dbReference type="GO" id="GO:0046100">
    <property type="term" value="P:hypoxanthine metabolic process"/>
    <property type="evidence" value="ECO:0007669"/>
    <property type="project" value="TreeGrafter"/>
</dbReference>
<dbReference type="GO" id="GO:0004422">
    <property type="term" value="F:hypoxanthine phosphoribosyltransferase activity"/>
    <property type="evidence" value="ECO:0007669"/>
    <property type="project" value="InterPro"/>
</dbReference>
<proteinExistence type="inferred from homology"/>
<evidence type="ECO:0000256" key="6">
    <source>
        <dbReference type="ARBA" id="ARBA00022490"/>
    </source>
</evidence>
<evidence type="ECO:0000256" key="2">
    <source>
        <dbReference type="ARBA" id="ARBA00004496"/>
    </source>
</evidence>
<dbReference type="GO" id="GO:0052657">
    <property type="term" value="F:guanine phosphoribosyltransferase activity"/>
    <property type="evidence" value="ECO:0007669"/>
    <property type="project" value="RHEA"/>
</dbReference>
<dbReference type="GO" id="GO:0000166">
    <property type="term" value="F:nucleotide binding"/>
    <property type="evidence" value="ECO:0007669"/>
    <property type="project" value="UniProtKB-KW"/>
</dbReference>
<evidence type="ECO:0000259" key="16">
    <source>
        <dbReference type="Pfam" id="PF00156"/>
    </source>
</evidence>
<dbReference type="SUPFAM" id="SSF53271">
    <property type="entry name" value="PRTase-like"/>
    <property type="match status" value="1"/>
</dbReference>
<keyword evidence="10 15" id="KW-0660">Purine salvage</keyword>
<keyword evidence="8 15" id="KW-0808">Transferase</keyword>
<evidence type="ECO:0000256" key="1">
    <source>
        <dbReference type="ARBA" id="ARBA00001946"/>
    </source>
</evidence>
<comment type="subcellular location">
    <subcellularLocation>
        <location evidence="2 15">Cytoplasm</location>
    </subcellularLocation>
</comment>
<dbReference type="CDD" id="cd06223">
    <property type="entry name" value="PRTases_typeI"/>
    <property type="match status" value="1"/>
</dbReference>
<keyword evidence="6 15" id="KW-0963">Cytoplasm</keyword>
<dbReference type="RefSeq" id="WP_087937816.1">
    <property type="nucleotide sequence ID" value="NZ_FNAC01000051.1"/>
</dbReference>
<dbReference type="InterPro" id="IPR000836">
    <property type="entry name" value="PRTase_dom"/>
</dbReference>
<evidence type="ECO:0000256" key="13">
    <source>
        <dbReference type="ARBA" id="ARBA00048811"/>
    </source>
</evidence>
<evidence type="ECO:0000256" key="11">
    <source>
        <dbReference type="ARBA" id="ARBA00022741"/>
    </source>
</evidence>
<dbReference type="InterPro" id="IPR029057">
    <property type="entry name" value="PRTase-like"/>
</dbReference>
<dbReference type="NCBIfam" id="TIGR01203">
    <property type="entry name" value="HGPRTase"/>
    <property type="match status" value="1"/>
</dbReference>
<keyword evidence="18" id="KW-1185">Reference proteome</keyword>
<evidence type="ECO:0000256" key="7">
    <source>
        <dbReference type="ARBA" id="ARBA00022676"/>
    </source>
</evidence>
<evidence type="ECO:0000313" key="17">
    <source>
        <dbReference type="EMBL" id="SDD73085.1"/>
    </source>
</evidence>
<organism evidence="17 18">
    <name type="scientific">Algoriphagus faecimaris</name>
    <dbReference type="NCBI Taxonomy" id="686796"/>
    <lineage>
        <taxon>Bacteria</taxon>
        <taxon>Pseudomonadati</taxon>
        <taxon>Bacteroidota</taxon>
        <taxon>Cytophagia</taxon>
        <taxon>Cytophagales</taxon>
        <taxon>Cyclobacteriaceae</taxon>
        <taxon>Algoriphagus</taxon>
    </lineage>
</organism>
<accession>A0A1G6X6T7</accession>
<gene>
    <name evidence="17" type="ORF">SAMN04488104_105115</name>
</gene>
<dbReference type="AlphaFoldDB" id="A0A1G6X6T7"/>
<dbReference type="Gene3D" id="3.40.50.2020">
    <property type="match status" value="1"/>
</dbReference>
<comment type="cofactor">
    <cofactor evidence="1 15">
        <name>Mg(2+)</name>
        <dbReference type="ChEBI" id="CHEBI:18420"/>
    </cofactor>
</comment>
<dbReference type="OrthoDB" id="9802824at2"/>
<evidence type="ECO:0000256" key="14">
    <source>
        <dbReference type="ARBA" id="ARBA00049402"/>
    </source>
</evidence>
<protein>
    <recommendedName>
        <fullName evidence="5 15">Hypoxanthine phosphoribosyltransferase</fullName>
        <ecNumber evidence="5 15">2.4.2.8</ecNumber>
    </recommendedName>
</protein>
<reference evidence="18" key="1">
    <citation type="submission" date="2016-10" db="EMBL/GenBank/DDBJ databases">
        <authorList>
            <person name="Varghese N."/>
            <person name="Submissions S."/>
        </authorList>
    </citation>
    <scope>NUCLEOTIDE SEQUENCE [LARGE SCALE GENOMIC DNA]</scope>
    <source>
        <strain evidence="18">DSM 23095</strain>
    </source>
</reference>
<dbReference type="STRING" id="686796.SAMN04488104_105115"/>
<evidence type="ECO:0000256" key="10">
    <source>
        <dbReference type="ARBA" id="ARBA00022726"/>
    </source>
</evidence>
<keyword evidence="12 15" id="KW-0460">Magnesium</keyword>
<dbReference type="UniPathway" id="UPA00591">
    <property type="reaction ID" value="UER00648"/>
</dbReference>
<dbReference type="GO" id="GO:0032264">
    <property type="term" value="P:IMP salvage"/>
    <property type="evidence" value="ECO:0007669"/>
    <property type="project" value="UniProtKB-UniPathway"/>
</dbReference>
<comment type="pathway">
    <text evidence="3 15">Purine metabolism; IMP biosynthesis via salvage pathway; IMP from hypoxanthine: step 1/1.</text>
</comment>
<keyword evidence="11 15" id="KW-0547">Nucleotide-binding</keyword>
<name>A0A1G6X6T7_9BACT</name>
<dbReference type="EMBL" id="FNAC01000051">
    <property type="protein sequence ID" value="SDD73085.1"/>
    <property type="molecule type" value="Genomic_DNA"/>
</dbReference>
<evidence type="ECO:0000256" key="5">
    <source>
        <dbReference type="ARBA" id="ARBA00011895"/>
    </source>
</evidence>
<evidence type="ECO:0000313" key="18">
    <source>
        <dbReference type="Proteomes" id="UP000199060"/>
    </source>
</evidence>
<dbReference type="EC" id="2.4.2.8" evidence="5 15"/>
<dbReference type="GO" id="GO:0006166">
    <property type="term" value="P:purine ribonucleoside salvage"/>
    <property type="evidence" value="ECO:0007669"/>
    <property type="project" value="UniProtKB-KW"/>
</dbReference>
<dbReference type="PANTHER" id="PTHR43340">
    <property type="entry name" value="HYPOXANTHINE-GUANINE PHOSPHORIBOSYLTRANSFERASE"/>
    <property type="match status" value="1"/>
</dbReference>
<keyword evidence="9 15" id="KW-0479">Metal-binding</keyword>
<comment type="catalytic activity">
    <reaction evidence="13">
        <text>GMP + diphosphate = guanine + 5-phospho-alpha-D-ribose 1-diphosphate</text>
        <dbReference type="Rhea" id="RHEA:25424"/>
        <dbReference type="ChEBI" id="CHEBI:16235"/>
        <dbReference type="ChEBI" id="CHEBI:33019"/>
        <dbReference type="ChEBI" id="CHEBI:58017"/>
        <dbReference type="ChEBI" id="CHEBI:58115"/>
        <dbReference type="EC" id="2.4.2.8"/>
    </reaction>
    <physiologicalReaction direction="right-to-left" evidence="13">
        <dbReference type="Rhea" id="RHEA:25426"/>
    </physiologicalReaction>
</comment>
<dbReference type="GO" id="GO:0032263">
    <property type="term" value="P:GMP salvage"/>
    <property type="evidence" value="ECO:0007669"/>
    <property type="project" value="TreeGrafter"/>
</dbReference>
<evidence type="ECO:0000256" key="12">
    <source>
        <dbReference type="ARBA" id="ARBA00022842"/>
    </source>
</evidence>
<dbReference type="GO" id="GO:0005829">
    <property type="term" value="C:cytosol"/>
    <property type="evidence" value="ECO:0007669"/>
    <property type="project" value="TreeGrafter"/>
</dbReference>
<dbReference type="GO" id="GO:0000287">
    <property type="term" value="F:magnesium ion binding"/>
    <property type="evidence" value="ECO:0007669"/>
    <property type="project" value="TreeGrafter"/>
</dbReference>
<sequence>MIKTIKGREFEVFIPEQKIIERVKELGLKITTDFNGSELVMIGILNGAFIFASDLCRQIDLPLSLSFVKIASYDGMNSTESVKKLIGLSEDLSGKHVILVEDIVDSGLSMNFLLDHFSSLNPASISIATLLFKPEAFRFNYPLHYVGFEIPNKFVLGYGLDYDGIGRNLSDIYQLV</sequence>